<dbReference type="InterPro" id="IPR051396">
    <property type="entry name" value="Bact_Antivir_Def_Nuclease"/>
</dbReference>
<accession>A0A948WXX8</accession>
<proteinExistence type="predicted"/>
<gene>
    <name evidence="2" type="ORF">H9777_00670</name>
</gene>
<dbReference type="Proteomes" id="UP000783796">
    <property type="component" value="Unassembled WGS sequence"/>
</dbReference>
<reference evidence="2" key="1">
    <citation type="journal article" date="2021" name="PeerJ">
        <title>Extensive microbial diversity within the chicken gut microbiome revealed by metagenomics and culture.</title>
        <authorList>
            <person name="Gilroy R."/>
            <person name="Ravi A."/>
            <person name="Getino M."/>
            <person name="Pursley I."/>
            <person name="Horton D.L."/>
            <person name="Alikhan N.F."/>
            <person name="Baker D."/>
            <person name="Gharbi K."/>
            <person name="Hall N."/>
            <person name="Watson M."/>
            <person name="Adriaenssens E.M."/>
            <person name="Foster-Nyarko E."/>
            <person name="Jarju S."/>
            <person name="Secka A."/>
            <person name="Antonio M."/>
            <person name="Oren A."/>
            <person name="Chaudhuri R.R."/>
            <person name="La Ragione R."/>
            <person name="Hildebrand F."/>
            <person name="Pallen M.J."/>
        </authorList>
    </citation>
    <scope>NUCLEOTIDE SEQUENCE</scope>
    <source>
        <strain evidence="2">G4-2901</strain>
    </source>
</reference>
<dbReference type="PANTHER" id="PTHR43581:SF4">
    <property type="entry name" value="ATP_GTP PHOSPHATASE"/>
    <property type="match status" value="1"/>
</dbReference>
<dbReference type="InterPro" id="IPR003959">
    <property type="entry name" value="ATPase_AAA_core"/>
</dbReference>
<dbReference type="PANTHER" id="PTHR43581">
    <property type="entry name" value="ATP/GTP PHOSPHATASE"/>
    <property type="match status" value="1"/>
</dbReference>
<dbReference type="GO" id="GO:0005524">
    <property type="term" value="F:ATP binding"/>
    <property type="evidence" value="ECO:0007669"/>
    <property type="project" value="InterPro"/>
</dbReference>
<comment type="caution">
    <text evidence="2">The sequence shown here is derived from an EMBL/GenBank/DDBJ whole genome shotgun (WGS) entry which is preliminary data.</text>
</comment>
<dbReference type="Gene3D" id="3.40.50.300">
    <property type="entry name" value="P-loop containing nucleotide triphosphate hydrolases"/>
    <property type="match status" value="1"/>
</dbReference>
<dbReference type="Pfam" id="PF13304">
    <property type="entry name" value="AAA_21"/>
    <property type="match status" value="1"/>
</dbReference>
<dbReference type="EMBL" id="JAHLFW010000005">
    <property type="protein sequence ID" value="MBU3836848.1"/>
    <property type="molecule type" value="Genomic_DNA"/>
</dbReference>
<dbReference type="SMART" id="SM00382">
    <property type="entry name" value="AAA"/>
    <property type="match status" value="1"/>
</dbReference>
<sequence length="416" mass="48260">MNYFIKNIHINHLLHLQNFDIKIEDKNTPHLIITGKNGSGKTILLNAIASFLERIKDDTRMEFLNYKVYLDNYTKRLDEELRRESDENILGPIKRSIEYYRKSIDGVYGKVELDFVDAPALMIEKYQKGEFVIAFYQAARKPEMIEPKNPTKPTYEIKGAVKQTATNQFLNFLSDLKIQEALARNENEIKDADEINLWFTDFENLLKQIYQDDSLKLVFNYRDYSFRINTEEKNFKFTELSDGFAAILDIVADLILKMQVPGNVTRAYKKAGVVLIDEVETHLHLELQKIVMPILTKIFPNIQFIITTHSPFVLNSLDNAVAFDLENREVINELTQYSYEALAEGYFGVSSMSSYMQMQLDKLEDILKKDVLSDLDKSELKYLITDLEKVPESVSPNLVGAFTDIKNRFLIIPSRR</sequence>
<dbReference type="GO" id="GO:0016887">
    <property type="term" value="F:ATP hydrolysis activity"/>
    <property type="evidence" value="ECO:0007669"/>
    <property type="project" value="InterPro"/>
</dbReference>
<dbReference type="AlphaFoldDB" id="A0A948WXX8"/>
<feature type="domain" description="AAA+ ATPase" evidence="1">
    <location>
        <begin position="27"/>
        <end position="335"/>
    </location>
</feature>
<name>A0A948WXX8_9BACT</name>
<evidence type="ECO:0000313" key="3">
    <source>
        <dbReference type="Proteomes" id="UP000783796"/>
    </source>
</evidence>
<protein>
    <submittedName>
        <fullName evidence="2">AAA family ATPase</fullName>
    </submittedName>
</protein>
<dbReference type="SUPFAM" id="SSF52540">
    <property type="entry name" value="P-loop containing nucleoside triphosphate hydrolases"/>
    <property type="match status" value="1"/>
</dbReference>
<dbReference type="CDD" id="cd00267">
    <property type="entry name" value="ABC_ATPase"/>
    <property type="match status" value="1"/>
</dbReference>
<reference evidence="2" key="2">
    <citation type="submission" date="2021-04" db="EMBL/GenBank/DDBJ databases">
        <authorList>
            <person name="Gilroy R."/>
        </authorList>
    </citation>
    <scope>NUCLEOTIDE SEQUENCE</scope>
    <source>
        <strain evidence="2">G4-2901</strain>
    </source>
</reference>
<dbReference type="InterPro" id="IPR027417">
    <property type="entry name" value="P-loop_NTPase"/>
</dbReference>
<evidence type="ECO:0000313" key="2">
    <source>
        <dbReference type="EMBL" id="MBU3836848.1"/>
    </source>
</evidence>
<organism evidence="2 3">
    <name type="scientific">Candidatus Phocaeicola faecigallinarum</name>
    <dbReference type="NCBI Taxonomy" id="2838732"/>
    <lineage>
        <taxon>Bacteria</taxon>
        <taxon>Pseudomonadati</taxon>
        <taxon>Bacteroidota</taxon>
        <taxon>Bacteroidia</taxon>
        <taxon>Bacteroidales</taxon>
        <taxon>Bacteroidaceae</taxon>
        <taxon>Phocaeicola</taxon>
    </lineage>
</organism>
<evidence type="ECO:0000259" key="1">
    <source>
        <dbReference type="SMART" id="SM00382"/>
    </source>
</evidence>
<dbReference type="InterPro" id="IPR003593">
    <property type="entry name" value="AAA+_ATPase"/>
</dbReference>